<accession>A0A8J3EQA3</accession>
<dbReference type="RefSeq" id="WP_155137496.1">
    <property type="nucleotide sequence ID" value="NZ_BMGZ01000001.1"/>
</dbReference>
<keyword evidence="6" id="KW-1185">Reference proteome</keyword>
<evidence type="ECO:0000259" key="2">
    <source>
        <dbReference type="Pfam" id="PF13767"/>
    </source>
</evidence>
<organism evidence="3 5">
    <name type="scientific">Aquisalinus luteolus</name>
    <dbReference type="NCBI Taxonomy" id="1566827"/>
    <lineage>
        <taxon>Bacteria</taxon>
        <taxon>Pseudomonadati</taxon>
        <taxon>Pseudomonadota</taxon>
        <taxon>Alphaproteobacteria</taxon>
        <taxon>Parvularculales</taxon>
        <taxon>Parvularculaceae</taxon>
        <taxon>Aquisalinus</taxon>
    </lineage>
</organism>
<reference evidence="3" key="1">
    <citation type="journal article" date="2014" name="Int. J. Syst. Evol. Microbiol.">
        <title>Complete genome sequence of Corynebacterium casei LMG S-19264T (=DSM 44701T), isolated from a smear-ripened cheese.</title>
        <authorList>
            <consortium name="US DOE Joint Genome Institute (JGI-PGF)"/>
            <person name="Walter F."/>
            <person name="Albersmeier A."/>
            <person name="Kalinowski J."/>
            <person name="Ruckert C."/>
        </authorList>
    </citation>
    <scope>NUCLEOTIDE SEQUENCE</scope>
    <source>
        <strain evidence="3">CGMCC 1.14984</strain>
    </source>
</reference>
<evidence type="ECO:0000313" key="3">
    <source>
        <dbReference type="EMBL" id="GGH94034.1"/>
    </source>
</evidence>
<protein>
    <submittedName>
        <fullName evidence="4">DUF4168 domain-containing protein</fullName>
    </submittedName>
</protein>
<gene>
    <name evidence="4" type="ORF">FF098_003590</name>
    <name evidence="3" type="ORF">GCM10011355_07270</name>
</gene>
<reference evidence="4 6" key="2">
    <citation type="submission" date="2020-02" db="EMBL/GenBank/DDBJ databases">
        <title>Genome sequence of Parvularcula flava strain NH6-79.</title>
        <authorList>
            <person name="Abdul Karim M.H."/>
            <person name="Lam M.Q."/>
            <person name="Chen S.J."/>
            <person name="Yahya A."/>
            <person name="Shahir S."/>
            <person name="Shamsir M.S."/>
            <person name="Chong C.S."/>
        </authorList>
    </citation>
    <scope>NUCLEOTIDE SEQUENCE [LARGE SCALE GENOMIC DNA]</scope>
    <source>
        <strain evidence="4 6">NH6-79</strain>
    </source>
</reference>
<proteinExistence type="predicted"/>
<comment type="caution">
    <text evidence="3">The sequence shown here is derived from an EMBL/GenBank/DDBJ whole genome shotgun (WGS) entry which is preliminary data.</text>
</comment>
<evidence type="ECO:0000256" key="1">
    <source>
        <dbReference type="SAM" id="SignalP"/>
    </source>
</evidence>
<feature type="chain" id="PRO_5035279892" evidence="1">
    <location>
        <begin position="28"/>
        <end position="130"/>
    </location>
</feature>
<feature type="signal peptide" evidence="1">
    <location>
        <begin position="1"/>
        <end position="27"/>
    </location>
</feature>
<dbReference type="Proteomes" id="UP000818603">
    <property type="component" value="Unassembled WGS sequence"/>
</dbReference>
<dbReference type="Proteomes" id="UP000621856">
    <property type="component" value="Unassembled WGS sequence"/>
</dbReference>
<evidence type="ECO:0000313" key="6">
    <source>
        <dbReference type="Proteomes" id="UP000818603"/>
    </source>
</evidence>
<dbReference type="Pfam" id="PF13767">
    <property type="entry name" value="DUF4168"/>
    <property type="match status" value="1"/>
</dbReference>
<dbReference type="InterPro" id="IPR025433">
    <property type="entry name" value="DUF4168"/>
</dbReference>
<evidence type="ECO:0000313" key="5">
    <source>
        <dbReference type="Proteomes" id="UP000621856"/>
    </source>
</evidence>
<dbReference type="AlphaFoldDB" id="A0A8J3EQA3"/>
<feature type="domain" description="DUF4168" evidence="2">
    <location>
        <begin position="49"/>
        <end position="124"/>
    </location>
</feature>
<sequence>MFTPLKTALAGTAAAALTIAGAAPAFAQEAQSAPTQLQQQMAEAKPVTDAEIDTFITATMEVQTIVQQWQPKLEEAQGTENAATVQQEMQVALKEAVEDEGMTAQRYNQIYVMASQDEALATRIQEAAQS</sequence>
<name>A0A8J3EQA3_9PROT</name>
<dbReference type="EMBL" id="VCJR02000001">
    <property type="protein sequence ID" value="NHK26991.1"/>
    <property type="molecule type" value="Genomic_DNA"/>
</dbReference>
<evidence type="ECO:0000313" key="4">
    <source>
        <dbReference type="EMBL" id="NHK26991.1"/>
    </source>
</evidence>
<reference evidence="3" key="3">
    <citation type="submission" date="2020-09" db="EMBL/GenBank/DDBJ databases">
        <authorList>
            <person name="Sun Q."/>
            <person name="Zhou Y."/>
        </authorList>
    </citation>
    <scope>NUCLEOTIDE SEQUENCE</scope>
    <source>
        <strain evidence="3">CGMCC 1.14984</strain>
    </source>
</reference>
<dbReference type="EMBL" id="BMGZ01000001">
    <property type="protein sequence ID" value="GGH94034.1"/>
    <property type="molecule type" value="Genomic_DNA"/>
</dbReference>
<keyword evidence="1" id="KW-0732">Signal</keyword>